<comment type="caution">
    <text evidence="1">The sequence shown here is derived from an EMBL/GenBank/DDBJ whole genome shotgun (WGS) entry which is preliminary data.</text>
</comment>
<dbReference type="EMBL" id="JANFWR010000014">
    <property type="protein sequence ID" value="MCW0399744.1"/>
    <property type="molecule type" value="Genomic_DNA"/>
</dbReference>
<protein>
    <recommendedName>
        <fullName evidence="3">Sigma-70 family RNA polymerase sigma factor</fullName>
    </recommendedName>
</protein>
<proteinExistence type="predicted"/>
<accession>A0ABT3DW56</accession>
<keyword evidence="2" id="KW-1185">Reference proteome</keyword>
<name>A0ABT3DW56_9XANT</name>
<evidence type="ECO:0000313" key="2">
    <source>
        <dbReference type="Proteomes" id="UP001320843"/>
    </source>
</evidence>
<reference evidence="1 2" key="1">
    <citation type="submission" date="2022-06" db="EMBL/GenBank/DDBJ databases">
        <title>Dynamics of rice microbiomes reveals core vertical transmitted seed endophytes.</title>
        <authorList>
            <person name="Liao K."/>
            <person name="Zhang X."/>
        </authorList>
    </citation>
    <scope>NUCLEOTIDE SEQUENCE [LARGE SCALE GENOMIC DNA]</scope>
    <source>
        <strain evidence="1 2">YT10-10-1</strain>
    </source>
</reference>
<sequence>MRSISNAFFYQAEITQIDRWEHGPLELAFLSEPATGRLEWTAHLHDWNATQRAGFVRSGKAIEGLKPFVPYLEERRNPNMILVPTYGGNSELDVMLAGLLPDDILAKAGLERRRSMMGLMYMHNDLPADYGPRARTAFAHYIWTRLSPRARLGKGAFNARSPLRLLAGDTLYWAHRLYRLALARRDEFFAPTTHEDETWRPLPELRAGILADLPEEERHLFDIQRPLIGGDIWDEFDADEREEVLQSAIDGDGVLESLDPVIELLHRHRMHEDFSGANSWIKEDFERSFYSKRAKLKVDLVETIDDAPAYALEPNEPYEQVLFRDVIAMLDQKERRLMVALRLGKSASTIARESGLRGHASVSRRIAALKAKVARLLK</sequence>
<evidence type="ECO:0000313" key="1">
    <source>
        <dbReference type="EMBL" id="MCW0399744.1"/>
    </source>
</evidence>
<gene>
    <name evidence="1" type="ORF">NB700_002300</name>
</gene>
<evidence type="ECO:0008006" key="3">
    <source>
        <dbReference type="Google" id="ProtNLM"/>
    </source>
</evidence>
<dbReference type="RefSeq" id="WP_148828697.1">
    <property type="nucleotide sequence ID" value="NZ_CP099530.1"/>
</dbReference>
<organism evidence="1 2">
    <name type="scientific">Xanthomonas sacchari</name>
    <dbReference type="NCBI Taxonomy" id="56458"/>
    <lineage>
        <taxon>Bacteria</taxon>
        <taxon>Pseudomonadati</taxon>
        <taxon>Pseudomonadota</taxon>
        <taxon>Gammaproteobacteria</taxon>
        <taxon>Lysobacterales</taxon>
        <taxon>Lysobacteraceae</taxon>
        <taxon>Xanthomonas</taxon>
    </lineage>
</organism>
<dbReference type="Proteomes" id="UP001320843">
    <property type="component" value="Unassembled WGS sequence"/>
</dbReference>